<evidence type="ECO:0000256" key="1">
    <source>
        <dbReference type="ARBA" id="ARBA00005417"/>
    </source>
</evidence>
<comment type="similarity">
    <text evidence="1">Belongs to the ABC transporter superfamily.</text>
</comment>
<dbReference type="InterPro" id="IPR003593">
    <property type="entry name" value="AAA+_ATPase"/>
</dbReference>
<keyword evidence="2" id="KW-0813">Transport</keyword>
<dbReference type="EMBL" id="LT670848">
    <property type="protein sequence ID" value="SHN06142.1"/>
    <property type="molecule type" value="Genomic_DNA"/>
</dbReference>
<accession>A0A1M7NQ30</accession>
<dbReference type="AlphaFoldDB" id="A0A1M7NQ30"/>
<keyword evidence="8" id="KW-1185">Reference proteome</keyword>
<dbReference type="GO" id="GO:0016887">
    <property type="term" value="F:ATP hydrolysis activity"/>
    <property type="evidence" value="ECO:0007669"/>
    <property type="project" value="InterPro"/>
</dbReference>
<name>A0A1M7NQ30_9FLAO</name>
<dbReference type="GO" id="GO:0005524">
    <property type="term" value="F:ATP binding"/>
    <property type="evidence" value="ECO:0007669"/>
    <property type="project" value="UniProtKB-KW"/>
</dbReference>
<evidence type="ECO:0000256" key="2">
    <source>
        <dbReference type="ARBA" id="ARBA00022448"/>
    </source>
</evidence>
<dbReference type="Proteomes" id="UP000190235">
    <property type="component" value="Chromosome I"/>
</dbReference>
<dbReference type="GO" id="GO:0015658">
    <property type="term" value="F:branched-chain amino acid transmembrane transporter activity"/>
    <property type="evidence" value="ECO:0007669"/>
    <property type="project" value="TreeGrafter"/>
</dbReference>
<dbReference type="PROSITE" id="PS50893">
    <property type="entry name" value="ABC_TRANSPORTER_2"/>
    <property type="match status" value="1"/>
</dbReference>
<evidence type="ECO:0000256" key="5">
    <source>
        <dbReference type="ARBA" id="ARBA00022970"/>
    </source>
</evidence>
<dbReference type="STRING" id="143223.SAMN05878281_3354"/>
<evidence type="ECO:0000259" key="6">
    <source>
        <dbReference type="PROSITE" id="PS50893"/>
    </source>
</evidence>
<organism evidence="7 8">
    <name type="scientific">Salegentibacter salegens</name>
    <dbReference type="NCBI Taxonomy" id="143223"/>
    <lineage>
        <taxon>Bacteria</taxon>
        <taxon>Pseudomonadati</taxon>
        <taxon>Bacteroidota</taxon>
        <taxon>Flavobacteriia</taxon>
        <taxon>Flavobacteriales</taxon>
        <taxon>Flavobacteriaceae</taxon>
        <taxon>Salegentibacter</taxon>
    </lineage>
</organism>
<dbReference type="PANTHER" id="PTHR43820">
    <property type="entry name" value="HIGH-AFFINITY BRANCHED-CHAIN AMINO ACID TRANSPORT ATP-BINDING PROTEIN LIVF"/>
    <property type="match status" value="1"/>
</dbReference>
<dbReference type="Gene3D" id="3.40.50.300">
    <property type="entry name" value="P-loop containing nucleotide triphosphate hydrolases"/>
    <property type="match status" value="1"/>
</dbReference>
<keyword evidence="5" id="KW-0029">Amino-acid transport</keyword>
<dbReference type="Pfam" id="PF00005">
    <property type="entry name" value="ABC_tran"/>
    <property type="match status" value="1"/>
</dbReference>
<keyword evidence="3" id="KW-0547">Nucleotide-binding</keyword>
<evidence type="ECO:0000313" key="7">
    <source>
        <dbReference type="EMBL" id="SHN06142.1"/>
    </source>
</evidence>
<dbReference type="OrthoDB" id="9801987at2"/>
<sequence>MIFEIDNVELYFAEKQILNGVYLKAETGKITGILGANGCGKSSLLNIFFGSLQPRHKLVRIDKKPYLKPLFKYGMVTYLPQQNFIPPKMKIETCFQLFKVDLKEFLNDFPEFKTYTKARMRDLSGGQQRVVEIYICLKSKAKLILLDEPFSHLSPLYVEKIKTLTQELQKEKAIILTDHMYRHILATSDELYLLKNGSTKLINKTSELEDYNYLKAGTLYN</sequence>
<dbReference type="InterPro" id="IPR003439">
    <property type="entry name" value="ABC_transporter-like_ATP-bd"/>
</dbReference>
<dbReference type="PANTHER" id="PTHR43820:SF4">
    <property type="entry name" value="HIGH-AFFINITY BRANCHED-CHAIN AMINO ACID TRANSPORT ATP-BINDING PROTEIN LIVF"/>
    <property type="match status" value="1"/>
</dbReference>
<evidence type="ECO:0000256" key="4">
    <source>
        <dbReference type="ARBA" id="ARBA00022840"/>
    </source>
</evidence>
<reference evidence="8" key="1">
    <citation type="submission" date="2016-11" db="EMBL/GenBank/DDBJ databases">
        <authorList>
            <person name="Varghese N."/>
            <person name="Submissions S."/>
        </authorList>
    </citation>
    <scope>NUCLEOTIDE SEQUENCE [LARGE SCALE GENOMIC DNA]</scope>
    <source>
        <strain evidence="8">ACAM 48</strain>
    </source>
</reference>
<proteinExistence type="inferred from homology"/>
<evidence type="ECO:0000313" key="8">
    <source>
        <dbReference type="Proteomes" id="UP000190235"/>
    </source>
</evidence>
<keyword evidence="4" id="KW-0067">ATP-binding</keyword>
<evidence type="ECO:0000256" key="3">
    <source>
        <dbReference type="ARBA" id="ARBA00022741"/>
    </source>
</evidence>
<dbReference type="InterPro" id="IPR027417">
    <property type="entry name" value="P-loop_NTPase"/>
</dbReference>
<protein>
    <submittedName>
        <fullName evidence="7">ABC-type branched-chain amino acid transport system, ATPase component</fullName>
    </submittedName>
</protein>
<dbReference type="SUPFAM" id="SSF52540">
    <property type="entry name" value="P-loop containing nucleoside triphosphate hydrolases"/>
    <property type="match status" value="1"/>
</dbReference>
<dbReference type="GO" id="GO:0015807">
    <property type="term" value="P:L-amino acid transport"/>
    <property type="evidence" value="ECO:0007669"/>
    <property type="project" value="TreeGrafter"/>
</dbReference>
<gene>
    <name evidence="7" type="ORF">SAMN05878281_3354</name>
</gene>
<feature type="domain" description="ABC transporter" evidence="6">
    <location>
        <begin position="3"/>
        <end position="221"/>
    </location>
</feature>
<dbReference type="RefSeq" id="WP_079736249.1">
    <property type="nucleotide sequence ID" value="NZ_LT670848.1"/>
</dbReference>
<dbReference type="InterPro" id="IPR052156">
    <property type="entry name" value="BCAA_Transport_ATP-bd_LivF"/>
</dbReference>
<dbReference type="SMART" id="SM00382">
    <property type="entry name" value="AAA"/>
    <property type="match status" value="1"/>
</dbReference>